<dbReference type="PROSITE" id="PS51371">
    <property type="entry name" value="CBS"/>
    <property type="match status" value="1"/>
</dbReference>
<evidence type="ECO:0000313" key="8">
    <source>
        <dbReference type="EMBL" id="MFC3121313.1"/>
    </source>
</evidence>
<dbReference type="PIRSF" id="PIRSF004692">
    <property type="entry name" value="KdsD_KpsF"/>
    <property type="match status" value="1"/>
</dbReference>
<dbReference type="InterPro" id="IPR046348">
    <property type="entry name" value="SIS_dom_sf"/>
</dbReference>
<dbReference type="InterPro" id="IPR035474">
    <property type="entry name" value="SIS_Kpsf"/>
</dbReference>
<feature type="domain" description="CBS" evidence="6">
    <location>
        <begin position="267"/>
        <end position="319"/>
    </location>
</feature>
<dbReference type="Gene3D" id="3.40.50.10490">
    <property type="entry name" value="Glucose-6-phosphate isomerase like protein, domain 1"/>
    <property type="match status" value="1"/>
</dbReference>
<dbReference type="InterPro" id="IPR050986">
    <property type="entry name" value="GutQ/KpsF_isomerases"/>
</dbReference>
<dbReference type="PANTHER" id="PTHR42745:SF1">
    <property type="entry name" value="ARABINOSE 5-PHOSPHATE ISOMERASE KDSD"/>
    <property type="match status" value="1"/>
</dbReference>
<dbReference type="PROSITE" id="PS51464">
    <property type="entry name" value="SIS"/>
    <property type="match status" value="1"/>
</dbReference>
<keyword evidence="3 5" id="KW-0129">CBS domain</keyword>
<dbReference type="CDD" id="cd05014">
    <property type="entry name" value="SIS_Kpsf"/>
    <property type="match status" value="1"/>
</dbReference>
<evidence type="ECO:0000256" key="4">
    <source>
        <dbReference type="PIRNR" id="PIRNR004692"/>
    </source>
</evidence>
<dbReference type="InterPro" id="IPR000644">
    <property type="entry name" value="CBS_dom"/>
</dbReference>
<dbReference type="GO" id="GO:0016853">
    <property type="term" value="F:isomerase activity"/>
    <property type="evidence" value="ECO:0007669"/>
    <property type="project" value="UniProtKB-KW"/>
</dbReference>
<name>A0ABV7FPV8_9ALTE</name>
<comment type="similarity">
    <text evidence="1 4">Belongs to the SIS family. GutQ/KpsF subfamily.</text>
</comment>
<proteinExistence type="inferred from homology"/>
<accession>A0ABV7FPV8</accession>
<dbReference type="Pfam" id="PF01380">
    <property type="entry name" value="SIS"/>
    <property type="match status" value="1"/>
</dbReference>
<dbReference type="InterPro" id="IPR046342">
    <property type="entry name" value="CBS_dom_sf"/>
</dbReference>
<evidence type="ECO:0000256" key="3">
    <source>
        <dbReference type="ARBA" id="ARBA00023122"/>
    </source>
</evidence>
<dbReference type="PANTHER" id="PTHR42745">
    <property type="match status" value="1"/>
</dbReference>
<evidence type="ECO:0000256" key="1">
    <source>
        <dbReference type="ARBA" id="ARBA00008165"/>
    </source>
</evidence>
<evidence type="ECO:0000256" key="2">
    <source>
        <dbReference type="ARBA" id="ARBA00022737"/>
    </source>
</evidence>
<dbReference type="EC" id="5.3.1.13" evidence="4"/>
<dbReference type="Pfam" id="PF00571">
    <property type="entry name" value="CBS"/>
    <property type="match status" value="1"/>
</dbReference>
<evidence type="ECO:0000259" key="7">
    <source>
        <dbReference type="PROSITE" id="PS51464"/>
    </source>
</evidence>
<gene>
    <name evidence="8" type="ORF">ACFOHL_06745</name>
</gene>
<dbReference type="Proteomes" id="UP001595478">
    <property type="component" value="Unassembled WGS sequence"/>
</dbReference>
<dbReference type="Gene3D" id="3.10.580.10">
    <property type="entry name" value="CBS-domain"/>
    <property type="match status" value="1"/>
</dbReference>
<keyword evidence="2" id="KW-0677">Repeat</keyword>
<dbReference type="CDD" id="cd04604">
    <property type="entry name" value="CBS_pair_SIS_assoc"/>
    <property type="match status" value="1"/>
</dbReference>
<dbReference type="EMBL" id="JBHRSW010000008">
    <property type="protein sequence ID" value="MFC3121313.1"/>
    <property type="molecule type" value="Genomic_DNA"/>
</dbReference>
<dbReference type="InterPro" id="IPR001347">
    <property type="entry name" value="SIS_dom"/>
</dbReference>
<organism evidence="8 9">
    <name type="scientific">Agaribacter flavus</name>
    <dbReference type="NCBI Taxonomy" id="1902781"/>
    <lineage>
        <taxon>Bacteria</taxon>
        <taxon>Pseudomonadati</taxon>
        <taxon>Pseudomonadota</taxon>
        <taxon>Gammaproteobacteria</taxon>
        <taxon>Alteromonadales</taxon>
        <taxon>Alteromonadaceae</taxon>
        <taxon>Agaribacter</taxon>
    </lineage>
</organism>
<evidence type="ECO:0000256" key="5">
    <source>
        <dbReference type="PROSITE-ProRule" id="PRU00703"/>
    </source>
</evidence>
<comment type="catalytic activity">
    <reaction evidence="4">
        <text>D-arabinose 5-phosphate = D-ribulose 5-phosphate</text>
        <dbReference type="Rhea" id="RHEA:23104"/>
        <dbReference type="ChEBI" id="CHEBI:57693"/>
        <dbReference type="ChEBI" id="CHEBI:58121"/>
        <dbReference type="EC" id="5.3.1.13"/>
    </reaction>
</comment>
<dbReference type="InterPro" id="IPR004800">
    <property type="entry name" value="KdsD/KpsF-type"/>
</dbReference>
<comment type="caution">
    <text evidence="8">The sequence shown here is derived from an EMBL/GenBank/DDBJ whole genome shotgun (WGS) entry which is preliminary data.</text>
</comment>
<dbReference type="NCBIfam" id="TIGR00393">
    <property type="entry name" value="kpsF"/>
    <property type="match status" value="1"/>
</dbReference>
<evidence type="ECO:0000259" key="6">
    <source>
        <dbReference type="PROSITE" id="PS51371"/>
    </source>
</evidence>
<protein>
    <recommendedName>
        <fullName evidence="4">Arabinose 5-phosphate isomerase</fullName>
        <shortName evidence="4">API</shortName>
        <ecNumber evidence="4">5.3.1.13</ecNumber>
    </recommendedName>
</protein>
<dbReference type="SUPFAM" id="SSF53697">
    <property type="entry name" value="SIS domain"/>
    <property type="match status" value="1"/>
</dbReference>
<sequence>MSYLESARRTFENQVNALIELSQSLNEDFSEACTLLQRCKGKVVVTGMGKSGHIGNKIAATLASTGTPSFFMHPAEANHGDLGMLGTEDVVVAISSSGETSELLNILPSIKRLKIPILAITNNKHSNLAKFADISLDLNIKNEACSLGLAPTTSTTATLVLGDALAIALLESKGFTQEDFAFSHPGGSLGKRLLLSVADVMVTGAAVPVSQYDDVLSTALFEISSKGLGLTSIVKDDVMIGVFTDGDLRRTLDKQVDLHTVAVEDVMTTPGYTIPASALAMDAVNMMQEKRVNALIVTNEVGKPVGALNMHMLLQTGVI</sequence>
<keyword evidence="4 8" id="KW-0413">Isomerase</keyword>
<evidence type="ECO:0000313" key="9">
    <source>
        <dbReference type="Proteomes" id="UP001595478"/>
    </source>
</evidence>
<feature type="domain" description="SIS" evidence="7">
    <location>
        <begin position="32"/>
        <end position="175"/>
    </location>
</feature>
<dbReference type="RefSeq" id="WP_376919450.1">
    <property type="nucleotide sequence ID" value="NZ_JBHRSW010000008.1"/>
</dbReference>
<keyword evidence="9" id="KW-1185">Reference proteome</keyword>
<reference evidence="9" key="1">
    <citation type="journal article" date="2019" name="Int. J. Syst. Evol. Microbiol.">
        <title>The Global Catalogue of Microorganisms (GCM) 10K type strain sequencing project: providing services to taxonomists for standard genome sequencing and annotation.</title>
        <authorList>
            <consortium name="The Broad Institute Genomics Platform"/>
            <consortium name="The Broad Institute Genome Sequencing Center for Infectious Disease"/>
            <person name="Wu L."/>
            <person name="Ma J."/>
        </authorList>
    </citation>
    <scope>NUCLEOTIDE SEQUENCE [LARGE SCALE GENOMIC DNA]</scope>
    <source>
        <strain evidence="9">KCTC 52473</strain>
    </source>
</reference>